<sequence>MNLYDPVLQPTLDIWKGKRGFVAVMETPGGVSAGFCSLSKKDIRTIQRVRDKARRRYDPKAFHSFTQAVLERRAMDTIAQKQLETEGCEDVDRRVVEVQVLTNAKVRGARVLSARSEIDSSSTPRVEDPRMTGQSNETESAAPFGTVQKARDFAEFSSTAASLKPETPVLVTTIDLNRFLDASRANGMFGFGHFRAGDRIVLSFRLQSGSAQIYWLADSTDPNVWALIDDMKRMGEAGFLLGGEEQSVFIPWKLMPQKDLIGAIRAECLARSGDHSDAVLDLARSGFVEKNATTDIPGIELDYVHVSILSMKPTEGAVRMRQTTSLLQSVQRHLGSAAERVRTVQTLH</sequence>
<name>A0A2I8EZR2_9BURK</name>
<reference evidence="2 3" key="1">
    <citation type="submission" date="2018-01" db="EMBL/GenBank/DDBJ databases">
        <title>Species boundaries and ecological features among Paraburkholderia terrae DSMZ17804T, P. hospita DSMZ17164T and P. caribensis DSMZ13236T.</title>
        <authorList>
            <person name="Pratama A.A."/>
        </authorList>
    </citation>
    <scope>NUCLEOTIDE SEQUENCE [LARGE SCALE GENOMIC DNA]</scope>
    <source>
        <strain evidence="2 3">DSM 17804</strain>
    </source>
</reference>
<evidence type="ECO:0000313" key="3">
    <source>
        <dbReference type="Proteomes" id="UP000243502"/>
    </source>
</evidence>
<protein>
    <submittedName>
        <fullName evidence="2">Uncharacterized protein</fullName>
    </submittedName>
</protein>
<dbReference type="AlphaFoldDB" id="A0A2I8EZR2"/>
<accession>A0A2I8EZR2</accession>
<gene>
    <name evidence="2" type="ORF">C2L65_35140</name>
</gene>
<feature type="region of interest" description="Disordered" evidence="1">
    <location>
        <begin position="114"/>
        <end position="139"/>
    </location>
</feature>
<evidence type="ECO:0000313" key="2">
    <source>
        <dbReference type="EMBL" id="AUT64862.1"/>
    </source>
</evidence>
<evidence type="ECO:0000256" key="1">
    <source>
        <dbReference type="SAM" id="MobiDB-lite"/>
    </source>
</evidence>
<organism evidence="2 3">
    <name type="scientific">Paraburkholderia terrae</name>
    <dbReference type="NCBI Taxonomy" id="311230"/>
    <lineage>
        <taxon>Bacteria</taxon>
        <taxon>Pseudomonadati</taxon>
        <taxon>Pseudomonadota</taxon>
        <taxon>Betaproteobacteria</taxon>
        <taxon>Burkholderiales</taxon>
        <taxon>Burkholderiaceae</taxon>
        <taxon>Paraburkholderia</taxon>
    </lineage>
</organism>
<proteinExistence type="predicted"/>
<dbReference type="EMBL" id="CP026113">
    <property type="protein sequence ID" value="AUT64862.1"/>
    <property type="molecule type" value="Genomic_DNA"/>
</dbReference>
<dbReference type="Proteomes" id="UP000243502">
    <property type="component" value="Chromosome 3"/>
</dbReference>
<dbReference type="KEGG" id="pter:C2L65_35140"/>